<dbReference type="CDD" id="cd02874">
    <property type="entry name" value="GH18_CFLE_spore_hydrolase"/>
    <property type="match status" value="1"/>
</dbReference>
<dbReference type="PANTHER" id="PTHR46066:SF2">
    <property type="entry name" value="CHITINASE DOMAIN-CONTAINING PROTEIN 1"/>
    <property type="match status" value="1"/>
</dbReference>
<dbReference type="InterPro" id="IPR029070">
    <property type="entry name" value="Chitinase_insertion_sf"/>
</dbReference>
<dbReference type="InterPro" id="IPR041704">
    <property type="entry name" value="CFLE_GH18"/>
</dbReference>
<dbReference type="EMBL" id="SLUO01000001">
    <property type="protein sequence ID" value="TCL61196.1"/>
    <property type="molecule type" value="Genomic_DNA"/>
</dbReference>
<protein>
    <submittedName>
        <fullName evidence="5">Spore germination protein</fullName>
    </submittedName>
</protein>
<dbReference type="Pfam" id="PF00704">
    <property type="entry name" value="Glyco_hydro_18"/>
    <property type="match status" value="1"/>
</dbReference>
<evidence type="ECO:0000256" key="2">
    <source>
        <dbReference type="ARBA" id="ARBA00023295"/>
    </source>
</evidence>
<feature type="domain" description="LysM" evidence="3">
    <location>
        <begin position="2"/>
        <end position="46"/>
    </location>
</feature>
<evidence type="ECO:0000256" key="1">
    <source>
        <dbReference type="ARBA" id="ARBA00022801"/>
    </source>
</evidence>
<dbReference type="InterPro" id="IPR036779">
    <property type="entry name" value="LysM_dom_sf"/>
</dbReference>
<dbReference type="Gene3D" id="3.20.20.80">
    <property type="entry name" value="Glycosidases"/>
    <property type="match status" value="1"/>
</dbReference>
<dbReference type="AlphaFoldDB" id="A0A4R1R6J5"/>
<sequence length="379" mass="41938">MTIYIVNAGDTVNSIASAFGVTADSIIYNNQLSSPYRLAVGQALLLNTGENTGDKRLIYTNGYAYPFINSFNLTETLPYLTDLSVFSYGFTTTGELVPPPIDDTWMIALAKEEGTAPILTLTPFGPDGLFNNHLITVVVSDVAVQQNLINQLLAMISQKGFEGVDIDFEYILAEDRVPFAEFVANVRAAVNAVGYPVSVALAPKTSDNQPGLLYGGKDYGLLGAAADNVLLMTYEWGYTYGPPMAVAPINKVREVVDYAITRIPIEKINLGIPNYGYDWTLPYERGVTKARTISNTEAVQIAIDNNVPIQFDQVAMSPFFTYESEGLAHEVWFEDVRSMREKFSLVQEYGLRGVGYWTIMNLFRANWLLLADTFNIVKE</sequence>
<dbReference type="PROSITE" id="PS51910">
    <property type="entry name" value="GH18_2"/>
    <property type="match status" value="1"/>
</dbReference>
<proteinExistence type="predicted"/>
<feature type="domain" description="GH18" evidence="4">
    <location>
        <begin position="54"/>
        <end position="379"/>
    </location>
</feature>
<evidence type="ECO:0000259" key="4">
    <source>
        <dbReference type="PROSITE" id="PS51910"/>
    </source>
</evidence>
<dbReference type="SUPFAM" id="SSF54106">
    <property type="entry name" value="LysM domain"/>
    <property type="match status" value="1"/>
</dbReference>
<dbReference type="InterPro" id="IPR018392">
    <property type="entry name" value="LysM"/>
</dbReference>
<organism evidence="5 6">
    <name type="scientific">Kineothrix alysoides</name>
    <dbReference type="NCBI Taxonomy" id="1469948"/>
    <lineage>
        <taxon>Bacteria</taxon>
        <taxon>Bacillati</taxon>
        <taxon>Bacillota</taxon>
        <taxon>Clostridia</taxon>
        <taxon>Lachnospirales</taxon>
        <taxon>Lachnospiraceae</taxon>
        <taxon>Kineothrix</taxon>
    </lineage>
</organism>
<dbReference type="GO" id="GO:0005975">
    <property type="term" value="P:carbohydrate metabolic process"/>
    <property type="evidence" value="ECO:0007669"/>
    <property type="project" value="InterPro"/>
</dbReference>
<keyword evidence="6" id="KW-1185">Reference proteome</keyword>
<accession>A0A4R1R6J5</accession>
<dbReference type="SMART" id="SM00636">
    <property type="entry name" value="Glyco_18"/>
    <property type="match status" value="1"/>
</dbReference>
<dbReference type="GO" id="GO:0008061">
    <property type="term" value="F:chitin binding"/>
    <property type="evidence" value="ECO:0007669"/>
    <property type="project" value="InterPro"/>
</dbReference>
<dbReference type="GO" id="GO:0012505">
    <property type="term" value="C:endomembrane system"/>
    <property type="evidence" value="ECO:0007669"/>
    <property type="project" value="TreeGrafter"/>
</dbReference>
<gene>
    <name evidence="5" type="ORF">EDD76_101293</name>
</gene>
<dbReference type="InterPro" id="IPR011583">
    <property type="entry name" value="Chitinase_II/V-like_cat"/>
</dbReference>
<dbReference type="SUPFAM" id="SSF51445">
    <property type="entry name" value="(Trans)glycosidases"/>
    <property type="match status" value="1"/>
</dbReference>
<dbReference type="PROSITE" id="PS51782">
    <property type="entry name" value="LYSM"/>
    <property type="match status" value="1"/>
</dbReference>
<dbReference type="InterPro" id="IPR017853">
    <property type="entry name" value="GH"/>
</dbReference>
<dbReference type="GO" id="GO:0016798">
    <property type="term" value="F:hydrolase activity, acting on glycosyl bonds"/>
    <property type="evidence" value="ECO:0007669"/>
    <property type="project" value="UniProtKB-KW"/>
</dbReference>
<evidence type="ECO:0000313" key="6">
    <source>
        <dbReference type="Proteomes" id="UP000295718"/>
    </source>
</evidence>
<dbReference type="RefSeq" id="WP_031391155.1">
    <property type="nucleotide sequence ID" value="NZ_JPNB01000002.1"/>
</dbReference>
<keyword evidence="2" id="KW-0326">Glycosidase</keyword>
<dbReference type="CDD" id="cd00118">
    <property type="entry name" value="LysM"/>
    <property type="match status" value="1"/>
</dbReference>
<dbReference type="InterPro" id="IPR001223">
    <property type="entry name" value="Glyco_hydro18_cat"/>
</dbReference>
<dbReference type="GO" id="GO:0070492">
    <property type="term" value="F:oligosaccharide binding"/>
    <property type="evidence" value="ECO:0007669"/>
    <property type="project" value="TreeGrafter"/>
</dbReference>
<dbReference type="PANTHER" id="PTHR46066">
    <property type="entry name" value="CHITINASE DOMAIN-CONTAINING PROTEIN 1 FAMILY MEMBER"/>
    <property type="match status" value="1"/>
</dbReference>
<reference evidence="5 6" key="1">
    <citation type="submission" date="2019-03" db="EMBL/GenBank/DDBJ databases">
        <title>Genomic Encyclopedia of Type Strains, Phase IV (KMG-IV): sequencing the most valuable type-strain genomes for metagenomic binning, comparative biology and taxonomic classification.</title>
        <authorList>
            <person name="Goeker M."/>
        </authorList>
    </citation>
    <scope>NUCLEOTIDE SEQUENCE [LARGE SCALE GENOMIC DNA]</scope>
    <source>
        <strain evidence="5 6">DSM 100556</strain>
    </source>
</reference>
<keyword evidence="1" id="KW-0378">Hydrolase</keyword>
<dbReference type="Gene3D" id="3.10.350.10">
    <property type="entry name" value="LysM domain"/>
    <property type="match status" value="1"/>
</dbReference>
<dbReference type="Gene3D" id="3.10.50.10">
    <property type="match status" value="1"/>
</dbReference>
<dbReference type="STRING" id="1469948.GCA_000732725_02476"/>
<dbReference type="OrthoDB" id="9769314at2"/>
<comment type="caution">
    <text evidence="5">The sequence shown here is derived from an EMBL/GenBank/DDBJ whole genome shotgun (WGS) entry which is preliminary data.</text>
</comment>
<evidence type="ECO:0000259" key="3">
    <source>
        <dbReference type="PROSITE" id="PS51782"/>
    </source>
</evidence>
<evidence type="ECO:0000313" key="5">
    <source>
        <dbReference type="EMBL" id="TCL61196.1"/>
    </source>
</evidence>
<dbReference type="Pfam" id="PF01476">
    <property type="entry name" value="LysM"/>
    <property type="match status" value="1"/>
</dbReference>
<name>A0A4R1R6J5_9FIRM</name>
<dbReference type="SMART" id="SM00257">
    <property type="entry name" value="LysM"/>
    <property type="match status" value="1"/>
</dbReference>
<dbReference type="Proteomes" id="UP000295718">
    <property type="component" value="Unassembled WGS sequence"/>
</dbReference>